<feature type="transmembrane region" description="Helical" evidence="1">
    <location>
        <begin position="5"/>
        <end position="27"/>
    </location>
</feature>
<evidence type="ECO:0000256" key="1">
    <source>
        <dbReference type="SAM" id="Phobius"/>
    </source>
</evidence>
<organism evidence="2 3">
    <name type="scientific">Pseudotabrizicola sediminis</name>
    <dbReference type="NCBI Taxonomy" id="2486418"/>
    <lineage>
        <taxon>Bacteria</taxon>
        <taxon>Pseudomonadati</taxon>
        <taxon>Pseudomonadota</taxon>
        <taxon>Alphaproteobacteria</taxon>
        <taxon>Rhodobacterales</taxon>
        <taxon>Paracoccaceae</taxon>
        <taxon>Pseudotabrizicola</taxon>
    </lineage>
</organism>
<keyword evidence="3" id="KW-1185">Reference proteome</keyword>
<reference evidence="2 3" key="1">
    <citation type="submission" date="2018-11" db="EMBL/GenBank/DDBJ databases">
        <title>Tabrizicola sp. isolated from sediment of alpine lake.</title>
        <authorList>
            <person name="Liu Z."/>
        </authorList>
    </citation>
    <scope>NUCLEOTIDE SEQUENCE [LARGE SCALE GENOMIC DNA]</scope>
    <source>
        <strain evidence="2 3">DRYC-M-16</strain>
    </source>
</reference>
<proteinExistence type="predicted"/>
<accession>A0ABY2KJJ6</accession>
<dbReference type="Proteomes" id="UP000297741">
    <property type="component" value="Unassembled WGS sequence"/>
</dbReference>
<evidence type="ECO:0008006" key="4">
    <source>
        <dbReference type="Google" id="ProtNLM"/>
    </source>
</evidence>
<feature type="transmembrane region" description="Helical" evidence="1">
    <location>
        <begin position="135"/>
        <end position="155"/>
    </location>
</feature>
<sequence length="242" mass="25191">MTGALLLRGMIVGVIAGLCAYVFAFIFGEPQVDLAIAFQTAVSGGADEGLPAVSRQTQAGIGLAVGLVGYGAAVGGIFALVFALTYGRLCAVRARGMAALLGLAAFVSTALVPQLKYPANPPAVGLAETIAARTTLFFLMLVLSVICMAVTVLIARRLWRERGGWSASIIAGTVFFGLTATSFLALPSVNEMPPGFDPAVLWNFRVSSLGIHVVLWLILGLGFGAVAERLLEGRQVRRPAAV</sequence>
<comment type="caution">
    <text evidence="2">The sequence shown here is derived from an EMBL/GenBank/DDBJ whole genome shotgun (WGS) entry which is preliminary data.</text>
</comment>
<name>A0ABY2KJJ6_9RHOB</name>
<evidence type="ECO:0000313" key="2">
    <source>
        <dbReference type="EMBL" id="TGD42569.1"/>
    </source>
</evidence>
<feature type="transmembrane region" description="Helical" evidence="1">
    <location>
        <begin position="61"/>
        <end position="84"/>
    </location>
</feature>
<dbReference type="EMBL" id="RPEM01000008">
    <property type="protein sequence ID" value="TGD42569.1"/>
    <property type="molecule type" value="Genomic_DNA"/>
</dbReference>
<feature type="transmembrane region" description="Helical" evidence="1">
    <location>
        <begin position="206"/>
        <end position="227"/>
    </location>
</feature>
<evidence type="ECO:0000313" key="3">
    <source>
        <dbReference type="Proteomes" id="UP000297741"/>
    </source>
</evidence>
<keyword evidence="1" id="KW-0472">Membrane</keyword>
<dbReference type="RefSeq" id="WP_135431830.1">
    <property type="nucleotide sequence ID" value="NZ_RPEM01000008.1"/>
</dbReference>
<dbReference type="InterPro" id="IPR012666">
    <property type="entry name" value="CbtA_put"/>
</dbReference>
<gene>
    <name evidence="2" type="ORF">EEB11_12480</name>
</gene>
<protein>
    <recommendedName>
        <fullName evidence="4">Cobalt transporter CbtA</fullName>
    </recommendedName>
</protein>
<keyword evidence="1" id="KW-0812">Transmembrane</keyword>
<dbReference type="Pfam" id="PF09490">
    <property type="entry name" value="CbtA"/>
    <property type="match status" value="1"/>
</dbReference>
<feature type="transmembrane region" description="Helical" evidence="1">
    <location>
        <begin position="167"/>
        <end position="186"/>
    </location>
</feature>
<feature type="transmembrane region" description="Helical" evidence="1">
    <location>
        <begin position="96"/>
        <end position="115"/>
    </location>
</feature>
<keyword evidence="1" id="KW-1133">Transmembrane helix</keyword>